<dbReference type="Gene3D" id="3.30.70.270">
    <property type="match status" value="1"/>
</dbReference>
<evidence type="ECO:0000256" key="13">
    <source>
        <dbReference type="ARBA" id="ARBA00023204"/>
    </source>
</evidence>
<evidence type="ECO:0000259" key="18">
    <source>
        <dbReference type="PROSITE" id="PS50173"/>
    </source>
</evidence>
<keyword evidence="13 16" id="KW-0234">DNA repair</keyword>
<feature type="binding site" evidence="16">
    <location>
        <position position="16"/>
    </location>
    <ligand>
        <name>Mg(2+)</name>
        <dbReference type="ChEBI" id="CHEBI:18420"/>
    </ligand>
</feature>
<evidence type="ECO:0000256" key="17">
    <source>
        <dbReference type="SAM" id="MobiDB-lite"/>
    </source>
</evidence>
<keyword evidence="5 16" id="KW-0808">Transferase</keyword>
<feature type="region of interest" description="Disordered" evidence="17">
    <location>
        <begin position="231"/>
        <end position="257"/>
    </location>
</feature>
<keyword evidence="4 16" id="KW-0963">Cytoplasm</keyword>
<keyword evidence="3 16" id="KW-0515">Mutator protein</keyword>
<keyword evidence="6 16" id="KW-0548">Nucleotidyltransferase</keyword>
<dbReference type="InterPro" id="IPR050116">
    <property type="entry name" value="DNA_polymerase-Y"/>
</dbReference>
<keyword evidence="8 16" id="KW-0479">Metal-binding</keyword>
<evidence type="ECO:0000256" key="8">
    <source>
        <dbReference type="ARBA" id="ARBA00022723"/>
    </source>
</evidence>
<dbReference type="GO" id="GO:0006281">
    <property type="term" value="P:DNA repair"/>
    <property type="evidence" value="ECO:0007669"/>
    <property type="project" value="UniProtKB-UniRule"/>
</dbReference>
<dbReference type="GO" id="GO:0003887">
    <property type="term" value="F:DNA-directed DNA polymerase activity"/>
    <property type="evidence" value="ECO:0007669"/>
    <property type="project" value="UniProtKB-UniRule"/>
</dbReference>
<comment type="subcellular location">
    <subcellularLocation>
        <location evidence="1 16">Cytoplasm</location>
    </subcellularLocation>
</comment>
<dbReference type="Gene3D" id="3.40.1170.60">
    <property type="match status" value="1"/>
</dbReference>
<dbReference type="Proteomes" id="UP000544110">
    <property type="component" value="Unassembled WGS sequence"/>
</dbReference>
<dbReference type="GO" id="GO:0042276">
    <property type="term" value="P:error-prone translesion synthesis"/>
    <property type="evidence" value="ECO:0007669"/>
    <property type="project" value="TreeGrafter"/>
</dbReference>
<gene>
    <name evidence="16" type="primary">dinB</name>
    <name evidence="19" type="ORF">BJ989_002549</name>
</gene>
<evidence type="ECO:0000256" key="3">
    <source>
        <dbReference type="ARBA" id="ARBA00022457"/>
    </source>
</evidence>
<keyword evidence="11 16" id="KW-0239">DNA-directed DNA polymerase</keyword>
<proteinExistence type="inferred from homology"/>
<protein>
    <recommendedName>
        <fullName evidence="16">DNA polymerase IV</fullName>
        <shortName evidence="16">Pol IV</shortName>
        <ecNumber evidence="16">2.7.7.7</ecNumber>
    </recommendedName>
</protein>
<dbReference type="NCBIfam" id="NF002677">
    <property type="entry name" value="PRK02406.1"/>
    <property type="match status" value="1"/>
</dbReference>
<dbReference type="InterPro" id="IPR017961">
    <property type="entry name" value="DNA_pol_Y-fam_little_finger"/>
</dbReference>
<dbReference type="GO" id="GO:0006261">
    <property type="term" value="P:DNA-templated DNA replication"/>
    <property type="evidence" value="ECO:0007669"/>
    <property type="project" value="UniProtKB-UniRule"/>
</dbReference>
<evidence type="ECO:0000313" key="20">
    <source>
        <dbReference type="Proteomes" id="UP000544110"/>
    </source>
</evidence>
<evidence type="ECO:0000256" key="6">
    <source>
        <dbReference type="ARBA" id="ARBA00022695"/>
    </source>
</evidence>
<dbReference type="Gene3D" id="3.30.1490.100">
    <property type="entry name" value="DNA polymerase, Y-family, little finger domain"/>
    <property type="match status" value="1"/>
</dbReference>
<organism evidence="19 20">
    <name type="scientific">Nocardioides perillae</name>
    <dbReference type="NCBI Taxonomy" id="1119534"/>
    <lineage>
        <taxon>Bacteria</taxon>
        <taxon>Bacillati</taxon>
        <taxon>Actinomycetota</taxon>
        <taxon>Actinomycetes</taxon>
        <taxon>Propionibacteriales</taxon>
        <taxon>Nocardioidaceae</taxon>
        <taxon>Nocardioides</taxon>
    </lineage>
</organism>
<dbReference type="GO" id="GO:0003684">
    <property type="term" value="F:damaged DNA binding"/>
    <property type="evidence" value="ECO:0007669"/>
    <property type="project" value="InterPro"/>
</dbReference>
<comment type="similarity">
    <text evidence="2 16">Belongs to the DNA polymerase type-Y family.</text>
</comment>
<reference evidence="19 20" key="1">
    <citation type="submission" date="2020-07" db="EMBL/GenBank/DDBJ databases">
        <title>Sequencing the genomes of 1000 actinobacteria strains.</title>
        <authorList>
            <person name="Klenk H.-P."/>
        </authorList>
    </citation>
    <scope>NUCLEOTIDE SEQUENCE [LARGE SCALE GENOMIC DNA]</scope>
    <source>
        <strain evidence="19 20">DSM 24552</strain>
    </source>
</reference>
<comment type="catalytic activity">
    <reaction evidence="15 16">
        <text>DNA(n) + a 2'-deoxyribonucleoside 5'-triphosphate = DNA(n+1) + diphosphate</text>
        <dbReference type="Rhea" id="RHEA:22508"/>
        <dbReference type="Rhea" id="RHEA-COMP:17339"/>
        <dbReference type="Rhea" id="RHEA-COMP:17340"/>
        <dbReference type="ChEBI" id="CHEBI:33019"/>
        <dbReference type="ChEBI" id="CHEBI:61560"/>
        <dbReference type="ChEBI" id="CHEBI:173112"/>
        <dbReference type="EC" id="2.7.7.7"/>
    </reaction>
</comment>
<sequence length="407" mass="44036">MRGGDASSACPVLHVDVDAFYAAVALRDRPELRDAPVVVAGGGRGVVLCASYPARRHGVRSAMSVVHARRLCPSLVVVPPDFAAFSRASASVLEAFRSVTPRVEVVSLEEAFLDVRGAHRHGTPLQLAQRLRALVHDEQGLTCSVGVAPTRSVAKVASRRAKPDGVVVVPPEEVAAFLRPLDVGALWGVGDKTRERLHRLGLRTVGDLADAPLELLEGRLGPGAARQLQTLARGEDRREVRDRRGPTEPDRSTGADATLARDTTDRAVLHRELLRLSARLTGRMRRGGVVGRTLTLKVRYSDFTTLTRSRTLPEPTDVTQEVYRTATDLLDALLDRPGSRGRGVRLVGVRAEHLVRRSEVHHQLVLGEPEHGWAEADRAVDRATGRFGAAAVRPASLLPGAPDRRPA</sequence>
<dbReference type="SUPFAM" id="SSF100879">
    <property type="entry name" value="Lesion bypass DNA polymerase (Y-family), little finger domain"/>
    <property type="match status" value="1"/>
</dbReference>
<dbReference type="Pfam" id="PF00817">
    <property type="entry name" value="IMS"/>
    <property type="match status" value="1"/>
</dbReference>
<dbReference type="PROSITE" id="PS50173">
    <property type="entry name" value="UMUC"/>
    <property type="match status" value="1"/>
</dbReference>
<dbReference type="NCBIfam" id="NF003015">
    <property type="entry name" value="PRK03858.1"/>
    <property type="match status" value="1"/>
</dbReference>
<evidence type="ECO:0000256" key="16">
    <source>
        <dbReference type="HAMAP-Rule" id="MF_01113"/>
    </source>
</evidence>
<dbReference type="InterPro" id="IPR022880">
    <property type="entry name" value="DNApol_IV"/>
</dbReference>
<dbReference type="AlphaFoldDB" id="A0A7Y9RTW7"/>
<dbReference type="CDD" id="cd03586">
    <property type="entry name" value="PolY_Pol_IV_kappa"/>
    <property type="match status" value="1"/>
</dbReference>
<comment type="caution">
    <text evidence="19">The sequence shown here is derived from an EMBL/GenBank/DDBJ whole genome shotgun (WGS) entry which is preliminary data.</text>
</comment>
<feature type="domain" description="UmuC" evidence="18">
    <location>
        <begin position="12"/>
        <end position="190"/>
    </location>
</feature>
<dbReference type="PANTHER" id="PTHR11076:SF33">
    <property type="entry name" value="DNA POLYMERASE KAPPA"/>
    <property type="match status" value="1"/>
</dbReference>
<evidence type="ECO:0000256" key="10">
    <source>
        <dbReference type="ARBA" id="ARBA00022842"/>
    </source>
</evidence>
<dbReference type="Gene3D" id="1.10.150.20">
    <property type="entry name" value="5' to 3' exonuclease, C-terminal subdomain"/>
    <property type="match status" value="1"/>
</dbReference>
<dbReference type="InterPro" id="IPR053848">
    <property type="entry name" value="IMS_HHH_1"/>
</dbReference>
<evidence type="ECO:0000256" key="14">
    <source>
        <dbReference type="ARBA" id="ARBA00025589"/>
    </source>
</evidence>
<evidence type="ECO:0000256" key="5">
    <source>
        <dbReference type="ARBA" id="ARBA00022679"/>
    </source>
</evidence>
<keyword evidence="9 16" id="KW-0227">DNA damage</keyword>
<name>A0A7Y9RTW7_9ACTN</name>
<comment type="caution">
    <text evidence="16">Lacks conserved residue(s) required for the propagation of feature annotation.</text>
</comment>
<dbReference type="Pfam" id="PF21999">
    <property type="entry name" value="IMS_HHH_1"/>
    <property type="match status" value="1"/>
</dbReference>
<evidence type="ECO:0000256" key="1">
    <source>
        <dbReference type="ARBA" id="ARBA00004496"/>
    </source>
</evidence>
<accession>A0A7Y9RTW7</accession>
<evidence type="ECO:0000256" key="2">
    <source>
        <dbReference type="ARBA" id="ARBA00010945"/>
    </source>
</evidence>
<dbReference type="SUPFAM" id="SSF56672">
    <property type="entry name" value="DNA/RNA polymerases"/>
    <property type="match status" value="1"/>
</dbReference>
<keyword evidence="7 16" id="KW-0235">DNA replication</keyword>
<dbReference type="InterPro" id="IPR043502">
    <property type="entry name" value="DNA/RNA_pol_sf"/>
</dbReference>
<dbReference type="InterPro" id="IPR043128">
    <property type="entry name" value="Rev_trsase/Diguanyl_cyclase"/>
</dbReference>
<keyword evidence="20" id="KW-1185">Reference proteome</keyword>
<comment type="subunit">
    <text evidence="16">Monomer.</text>
</comment>
<feature type="active site" evidence="16">
    <location>
        <position position="110"/>
    </location>
</feature>
<comment type="cofactor">
    <cofactor evidence="16">
        <name>Mg(2+)</name>
        <dbReference type="ChEBI" id="CHEBI:18420"/>
    </cofactor>
    <text evidence="16">Binds 2 magnesium ions per subunit.</text>
</comment>
<evidence type="ECO:0000256" key="4">
    <source>
        <dbReference type="ARBA" id="ARBA00022490"/>
    </source>
</evidence>
<comment type="function">
    <text evidence="14 16">Poorly processive, error-prone DNA polymerase involved in untargeted mutagenesis. Copies undamaged DNA at stalled replication forks, which arise in vivo from mismatched or misaligned primer ends. These misaligned primers can be extended by PolIV. Exhibits no 3'-5' exonuclease (proofreading) activity. May be involved in translesional synthesis, in conjunction with the beta clamp from PolIII.</text>
</comment>
<dbReference type="PANTHER" id="PTHR11076">
    <property type="entry name" value="DNA REPAIR POLYMERASE UMUC / TRANSFERASE FAMILY MEMBER"/>
    <property type="match status" value="1"/>
</dbReference>
<dbReference type="GO" id="GO:0000287">
    <property type="term" value="F:magnesium ion binding"/>
    <property type="evidence" value="ECO:0007669"/>
    <property type="project" value="UniProtKB-UniRule"/>
</dbReference>
<feature type="compositionally biased region" description="Basic and acidic residues" evidence="17">
    <location>
        <begin position="233"/>
        <end position="253"/>
    </location>
</feature>
<evidence type="ECO:0000256" key="15">
    <source>
        <dbReference type="ARBA" id="ARBA00049244"/>
    </source>
</evidence>
<keyword evidence="12 16" id="KW-0238">DNA-binding</keyword>
<evidence type="ECO:0000256" key="12">
    <source>
        <dbReference type="ARBA" id="ARBA00023125"/>
    </source>
</evidence>
<dbReference type="EC" id="2.7.7.7" evidence="16"/>
<keyword evidence="10 16" id="KW-0460">Magnesium</keyword>
<evidence type="ECO:0000256" key="11">
    <source>
        <dbReference type="ARBA" id="ARBA00022932"/>
    </source>
</evidence>
<feature type="site" description="Substrate discrimination" evidence="16">
    <location>
        <position position="21"/>
    </location>
</feature>
<dbReference type="GO" id="GO:0005829">
    <property type="term" value="C:cytosol"/>
    <property type="evidence" value="ECO:0007669"/>
    <property type="project" value="TreeGrafter"/>
</dbReference>
<evidence type="ECO:0000313" key="19">
    <source>
        <dbReference type="EMBL" id="NYG56245.1"/>
    </source>
</evidence>
<dbReference type="FunFam" id="3.30.1490.100:FF:000004">
    <property type="entry name" value="DNA polymerase IV"/>
    <property type="match status" value="1"/>
</dbReference>
<dbReference type="GO" id="GO:0009432">
    <property type="term" value="P:SOS response"/>
    <property type="evidence" value="ECO:0007669"/>
    <property type="project" value="TreeGrafter"/>
</dbReference>
<dbReference type="InterPro" id="IPR001126">
    <property type="entry name" value="UmuC"/>
</dbReference>
<dbReference type="EMBL" id="JACCAC010000001">
    <property type="protein sequence ID" value="NYG56245.1"/>
    <property type="molecule type" value="Genomic_DNA"/>
</dbReference>
<dbReference type="Pfam" id="PF11799">
    <property type="entry name" value="IMS_C"/>
    <property type="match status" value="1"/>
</dbReference>
<evidence type="ECO:0000256" key="9">
    <source>
        <dbReference type="ARBA" id="ARBA00022763"/>
    </source>
</evidence>
<dbReference type="RefSeq" id="WP_179518535.1">
    <property type="nucleotide sequence ID" value="NZ_JACCAC010000001.1"/>
</dbReference>
<dbReference type="HAMAP" id="MF_01113">
    <property type="entry name" value="DNApol_IV"/>
    <property type="match status" value="1"/>
</dbReference>
<evidence type="ECO:0000256" key="7">
    <source>
        <dbReference type="ARBA" id="ARBA00022705"/>
    </source>
</evidence>
<dbReference type="InterPro" id="IPR036775">
    <property type="entry name" value="DNA_pol_Y-fam_lit_finger_sf"/>
</dbReference>